<name>A0A2S5TC41_9GAMM</name>
<evidence type="ECO:0008006" key="3">
    <source>
        <dbReference type="Google" id="ProtNLM"/>
    </source>
</evidence>
<dbReference type="Proteomes" id="UP000238220">
    <property type="component" value="Unassembled WGS sequence"/>
</dbReference>
<keyword evidence="2" id="KW-1185">Reference proteome</keyword>
<evidence type="ECO:0000313" key="1">
    <source>
        <dbReference type="EMBL" id="PPE72581.1"/>
    </source>
</evidence>
<organism evidence="1 2">
    <name type="scientific">Solimonas fluminis</name>
    <dbReference type="NCBI Taxonomy" id="2086571"/>
    <lineage>
        <taxon>Bacteria</taxon>
        <taxon>Pseudomonadati</taxon>
        <taxon>Pseudomonadota</taxon>
        <taxon>Gammaproteobacteria</taxon>
        <taxon>Nevskiales</taxon>
        <taxon>Nevskiaceae</taxon>
        <taxon>Solimonas</taxon>
    </lineage>
</organism>
<comment type="caution">
    <text evidence="1">The sequence shown here is derived from an EMBL/GenBank/DDBJ whole genome shotgun (WGS) entry which is preliminary data.</text>
</comment>
<sequence length="319" mass="36927">MIWYLVTAPHAYTVSEHLRGEWGASLRKRMVVMPYELLTRMPVMPQGSYIFSDLERLDALPRKILGRVWARLQDSGCRMLNHPERSLRRLELLDALHKDGRNDFRAFRADTAGEPWRYPVFIRQEKEHSGAQSPLLHDLQSVREALLQAVLSGHALSELLVVEMCDTADTGGIYRKYSAFRIGDRIIPRHVLFSRKWMLKDMDLLEPAHRAEARDYCQANPHESELRDLFARAQIHYGRIDYAVGRDGRLQVWEINTNPQIMRAPQAYPESVRHFHHAFAERYLEAMQSIDSDGEESTDARWSDLAKALVAQGGRRSRP</sequence>
<evidence type="ECO:0000313" key="2">
    <source>
        <dbReference type="Proteomes" id="UP000238220"/>
    </source>
</evidence>
<protein>
    <recommendedName>
        <fullName evidence="3">ATP-grasp domain-containing protein</fullName>
    </recommendedName>
</protein>
<dbReference type="AlphaFoldDB" id="A0A2S5TC41"/>
<proteinExistence type="predicted"/>
<dbReference type="EMBL" id="PSNW01000011">
    <property type="protein sequence ID" value="PPE72581.1"/>
    <property type="molecule type" value="Genomic_DNA"/>
</dbReference>
<reference evidence="1 2" key="1">
    <citation type="submission" date="2018-02" db="EMBL/GenBank/DDBJ databases">
        <title>Genome sequencing of Solimonas sp. HR-BB.</title>
        <authorList>
            <person name="Lee Y."/>
            <person name="Jeon C.O."/>
        </authorList>
    </citation>
    <scope>NUCLEOTIDE SEQUENCE [LARGE SCALE GENOMIC DNA]</scope>
    <source>
        <strain evidence="1 2">HR-BB</strain>
    </source>
</reference>
<accession>A0A2S5TC41</accession>
<dbReference type="SUPFAM" id="SSF56059">
    <property type="entry name" value="Glutathione synthetase ATP-binding domain-like"/>
    <property type="match status" value="1"/>
</dbReference>
<gene>
    <name evidence="1" type="ORF">C3942_17535</name>
</gene>